<keyword evidence="11" id="KW-1185">Reference proteome</keyword>
<dbReference type="Proteomes" id="UP000827889">
    <property type="component" value="Chromosome 4"/>
</dbReference>
<dbReference type="InterPro" id="IPR004358">
    <property type="entry name" value="Sig_transdc_His_kin-like_C"/>
</dbReference>
<evidence type="ECO:0000256" key="5">
    <source>
        <dbReference type="ARBA" id="ARBA00022777"/>
    </source>
</evidence>
<dbReference type="Gene3D" id="1.10.287.130">
    <property type="match status" value="1"/>
</dbReference>
<evidence type="ECO:0000256" key="3">
    <source>
        <dbReference type="ARBA" id="ARBA00022553"/>
    </source>
</evidence>
<dbReference type="SUPFAM" id="SSF47384">
    <property type="entry name" value="Homodimeric domain of signal transducing histidine kinase"/>
    <property type="match status" value="1"/>
</dbReference>
<dbReference type="InterPro" id="IPR001789">
    <property type="entry name" value="Sig_transdc_resp-reg_receiver"/>
</dbReference>
<reference evidence="12" key="1">
    <citation type="submission" date="2025-08" db="UniProtKB">
        <authorList>
            <consortium name="RefSeq"/>
        </authorList>
    </citation>
    <scope>IDENTIFICATION</scope>
    <source>
        <tissue evidence="12">Leaf</tissue>
    </source>
</reference>
<dbReference type="InterPro" id="IPR036890">
    <property type="entry name" value="HATPase_C_sf"/>
</dbReference>
<dbReference type="SUPFAM" id="SSF55785">
    <property type="entry name" value="PYP-like sensor domain (PAS domain)"/>
    <property type="match status" value="1"/>
</dbReference>
<dbReference type="SUPFAM" id="SSF52172">
    <property type="entry name" value="CheY-like"/>
    <property type="match status" value="1"/>
</dbReference>
<keyword evidence="7" id="KW-0175">Coiled coil</keyword>
<feature type="coiled-coil region" evidence="7">
    <location>
        <begin position="92"/>
        <end position="119"/>
    </location>
</feature>
<keyword evidence="4" id="KW-0808">Transferase</keyword>
<dbReference type="GO" id="GO:0016301">
    <property type="term" value="F:kinase activity"/>
    <property type="evidence" value="ECO:0007669"/>
    <property type="project" value="UniProtKB-KW"/>
</dbReference>
<dbReference type="InterPro" id="IPR011006">
    <property type="entry name" value="CheY-like_superfamily"/>
</dbReference>
<dbReference type="SMART" id="SM00387">
    <property type="entry name" value="HATPase_c"/>
    <property type="match status" value="1"/>
</dbReference>
<dbReference type="InterPro" id="IPR036097">
    <property type="entry name" value="HisK_dim/P_sf"/>
</dbReference>
<dbReference type="GeneID" id="115731160"/>
<dbReference type="PROSITE" id="PS50110">
    <property type="entry name" value="RESPONSE_REGULATORY"/>
    <property type="match status" value="1"/>
</dbReference>
<evidence type="ECO:0000256" key="2">
    <source>
        <dbReference type="ARBA" id="ARBA00012438"/>
    </source>
</evidence>
<dbReference type="PANTHER" id="PTHR43047:SF68">
    <property type="entry name" value="HISTIDINE KINASE 5"/>
    <property type="match status" value="1"/>
</dbReference>
<organism evidence="11 12">
    <name type="scientific">Rhodamnia argentea</name>
    <dbReference type="NCBI Taxonomy" id="178133"/>
    <lineage>
        <taxon>Eukaryota</taxon>
        <taxon>Viridiplantae</taxon>
        <taxon>Streptophyta</taxon>
        <taxon>Embryophyta</taxon>
        <taxon>Tracheophyta</taxon>
        <taxon>Spermatophyta</taxon>
        <taxon>Magnoliopsida</taxon>
        <taxon>eudicotyledons</taxon>
        <taxon>Gunneridae</taxon>
        <taxon>Pentapetalae</taxon>
        <taxon>rosids</taxon>
        <taxon>malvids</taxon>
        <taxon>Myrtales</taxon>
        <taxon>Myrtaceae</taxon>
        <taxon>Myrtoideae</taxon>
        <taxon>Myrteae</taxon>
        <taxon>Australasian group</taxon>
        <taxon>Rhodamnia</taxon>
    </lineage>
</organism>
<dbReference type="EC" id="2.7.13.3" evidence="2"/>
<dbReference type="Gene3D" id="3.30.565.10">
    <property type="entry name" value="Histidine kinase-like ATPase, C-terminal domain"/>
    <property type="match status" value="1"/>
</dbReference>
<proteinExistence type="predicted"/>
<evidence type="ECO:0000259" key="10">
    <source>
        <dbReference type="PROSITE" id="PS50110"/>
    </source>
</evidence>
<dbReference type="CDD" id="cd16922">
    <property type="entry name" value="HATPase_EvgS-ArcB-TorS-like"/>
    <property type="match status" value="1"/>
</dbReference>
<evidence type="ECO:0000256" key="4">
    <source>
        <dbReference type="ARBA" id="ARBA00022679"/>
    </source>
</evidence>
<dbReference type="CDD" id="cd00082">
    <property type="entry name" value="HisKA"/>
    <property type="match status" value="1"/>
</dbReference>
<dbReference type="SMART" id="SM00388">
    <property type="entry name" value="HisKA"/>
    <property type="match status" value="1"/>
</dbReference>
<gene>
    <name evidence="12" type="primary">LOC115731160</name>
</gene>
<evidence type="ECO:0000313" key="12">
    <source>
        <dbReference type="RefSeq" id="XP_048133809.1"/>
    </source>
</evidence>
<accession>A0ABM3HB35</accession>
<dbReference type="InterPro" id="IPR005467">
    <property type="entry name" value="His_kinase_dom"/>
</dbReference>
<dbReference type="PROSITE" id="PS50109">
    <property type="entry name" value="HIS_KIN"/>
    <property type="match status" value="1"/>
</dbReference>
<feature type="compositionally biased region" description="Low complexity" evidence="8">
    <location>
        <begin position="546"/>
        <end position="561"/>
    </location>
</feature>
<sequence length="1017" mass="114381">MVCEMEKDPIEDMDIEVLPSMWPEDIRDDAGKQFNIEKPGGDEDMLKDVTIPGEHKILDFKRLLELTNYTDQGASQLAYLVKHWEYRQANAVRLLKEELDILSRQRQEVELKKLEILEEHRFEEERYGGDKRPISILDDAYDIWQDVPRRKSDVVIQNKRVEIDAEYDTVIYWKQRAMHLEKLLEASIHREQALMEKLQESINNMEKQSSPVEELSQILKRADNFLHFILQNAPVVIGHQDKDLKYRFIYNPYPTLHEEDVIGKTDIDIFTGAGVKESQEFKREVLEKGLPAKREITFDTELFGAKTFLIHVAPVFSKDGETIGINYMGMDVTDQVRIREKMARLREEMAVRNAKETEMNKTMYITEETMRAKQMLATMSHEIRSPLAGVVSMAEILAQTRLDREQRQLLEVMLSSGDLVLQLINDILDLSKVESGVMKLEATKFRPREVVKHVLQTAAASLRKILTLEGHVADDVPIEVIGDVLRIRQILTNLISNAIKFTHEGKVGINLYVVPEPSLEKIEESPEKSKVDQSTSLESKMKGEKSSSVSQASSDQQPVQVKSQNGHFCQNHALHDKTRNMCESEASADRDNEEEDTRETTVWICCDVYDTGIGIPENALPTLFKKYMQVSADHARKYGGTGLGLAICKQLVELMGGRLTVSSREHIGSTFTFVLPYKVSPICDNSDDSDDLAIMANHDSAVDDITDGFFQFQPHTRGSLFSSNGSSRTQKLLSPNVVYTSINKLNRVAEDSYAFPTNNLRVKELASPEDACSTADAAETSAETECSVSPSLHYECEVDVENGKVNPQGTECRSQSSSSNISRLEEEKGQVDKLTISEPPGSCQGLEKSCASSESTSSGIVEGPKPQPKPKILLVEDNKINVMVTQSMMKQLGHNMDVVNDGVEAVRAVQRHTYDLILMDVCMPVMDGLQATRIIRSFEETGNWDAAVRAGIEQVSSDLSCNSHSPTESKERVPIIAMTANALAESADECFANGMDSFVSKPVTFQKLKQCLEQYLM</sequence>
<dbReference type="RefSeq" id="XP_048133809.1">
    <property type="nucleotide sequence ID" value="XM_048277852.1"/>
</dbReference>
<feature type="domain" description="Response regulatory" evidence="10">
    <location>
        <begin position="871"/>
        <end position="1016"/>
    </location>
</feature>
<evidence type="ECO:0000256" key="6">
    <source>
        <dbReference type="PROSITE-ProRule" id="PRU00169"/>
    </source>
</evidence>
<name>A0ABM3HB35_9MYRT</name>
<dbReference type="InterPro" id="IPR003594">
    <property type="entry name" value="HATPase_dom"/>
</dbReference>
<dbReference type="Pfam" id="PF02518">
    <property type="entry name" value="HATPase_c"/>
    <property type="match status" value="1"/>
</dbReference>
<evidence type="ECO:0000256" key="7">
    <source>
        <dbReference type="SAM" id="Coils"/>
    </source>
</evidence>
<evidence type="ECO:0000259" key="9">
    <source>
        <dbReference type="PROSITE" id="PS50109"/>
    </source>
</evidence>
<dbReference type="SMART" id="SM00448">
    <property type="entry name" value="REC"/>
    <property type="match status" value="1"/>
</dbReference>
<evidence type="ECO:0000256" key="1">
    <source>
        <dbReference type="ARBA" id="ARBA00000085"/>
    </source>
</evidence>
<dbReference type="CDD" id="cd17546">
    <property type="entry name" value="REC_hyHK_CKI1_RcsC-like"/>
    <property type="match status" value="1"/>
</dbReference>
<keyword evidence="5 12" id="KW-0418">Kinase</keyword>
<dbReference type="InterPro" id="IPR035965">
    <property type="entry name" value="PAS-like_dom_sf"/>
</dbReference>
<keyword evidence="3 6" id="KW-0597">Phosphoprotein</keyword>
<dbReference type="PANTHER" id="PTHR43047">
    <property type="entry name" value="TWO-COMPONENT HISTIDINE PROTEIN KINASE"/>
    <property type="match status" value="1"/>
</dbReference>
<dbReference type="PRINTS" id="PR00344">
    <property type="entry name" value="BCTRLSENSOR"/>
</dbReference>
<feature type="domain" description="Histidine kinase" evidence="9">
    <location>
        <begin position="378"/>
        <end position="679"/>
    </location>
</feature>
<comment type="catalytic activity">
    <reaction evidence="1">
        <text>ATP + protein L-histidine = ADP + protein N-phospho-L-histidine.</text>
        <dbReference type="EC" id="2.7.13.3"/>
    </reaction>
</comment>
<dbReference type="Gene3D" id="3.30.450.20">
    <property type="entry name" value="PAS domain"/>
    <property type="match status" value="1"/>
</dbReference>
<feature type="compositionally biased region" description="Low complexity" evidence="8">
    <location>
        <begin position="849"/>
        <end position="858"/>
    </location>
</feature>
<evidence type="ECO:0000313" key="11">
    <source>
        <dbReference type="Proteomes" id="UP000827889"/>
    </source>
</evidence>
<feature type="modified residue" description="4-aspartylphosphate" evidence="6">
    <location>
        <position position="920"/>
    </location>
</feature>
<dbReference type="InterPro" id="IPR003661">
    <property type="entry name" value="HisK_dim/P_dom"/>
</dbReference>
<protein>
    <recommendedName>
        <fullName evidence="2">histidine kinase</fullName>
        <ecNumber evidence="2">2.7.13.3</ecNumber>
    </recommendedName>
</protein>
<dbReference type="Pfam" id="PF00512">
    <property type="entry name" value="HisKA"/>
    <property type="match status" value="1"/>
</dbReference>
<evidence type="ECO:0000256" key="8">
    <source>
        <dbReference type="SAM" id="MobiDB-lite"/>
    </source>
</evidence>
<dbReference type="Gene3D" id="3.40.50.2300">
    <property type="match status" value="1"/>
</dbReference>
<feature type="compositionally biased region" description="Basic and acidic residues" evidence="8">
    <location>
        <begin position="522"/>
        <end position="531"/>
    </location>
</feature>
<feature type="region of interest" description="Disordered" evidence="8">
    <location>
        <begin position="803"/>
        <end position="870"/>
    </location>
</feature>
<dbReference type="Pfam" id="PF00072">
    <property type="entry name" value="Response_reg"/>
    <property type="match status" value="1"/>
</dbReference>
<dbReference type="SUPFAM" id="SSF55874">
    <property type="entry name" value="ATPase domain of HSP90 chaperone/DNA topoisomerase II/histidine kinase"/>
    <property type="match status" value="1"/>
</dbReference>
<feature type="region of interest" description="Disordered" evidence="8">
    <location>
        <begin position="522"/>
        <end position="564"/>
    </location>
</feature>